<dbReference type="Pfam" id="PF00395">
    <property type="entry name" value="SLH"/>
    <property type="match status" value="3"/>
</dbReference>
<dbReference type="EMBL" id="JAPDIA010000003">
    <property type="protein sequence ID" value="MDG0810368.1"/>
    <property type="molecule type" value="Genomic_DNA"/>
</dbReference>
<organism evidence="4 5">
    <name type="scientific">Cohnella rhizosphaerae</name>
    <dbReference type="NCBI Taxonomy" id="1457232"/>
    <lineage>
        <taxon>Bacteria</taxon>
        <taxon>Bacillati</taxon>
        <taxon>Bacillota</taxon>
        <taxon>Bacilli</taxon>
        <taxon>Bacillales</taxon>
        <taxon>Paenibacillaceae</taxon>
        <taxon>Cohnella</taxon>
    </lineage>
</organism>
<evidence type="ECO:0000259" key="3">
    <source>
        <dbReference type="PROSITE" id="PS51272"/>
    </source>
</evidence>
<comment type="subcellular location">
    <subcellularLocation>
        <location evidence="1">Cell envelope</location>
    </subcellularLocation>
</comment>
<sequence length="998" mass="106424">MNKATKWGWKSKSRILTWMLLISMIVTILPAQQATAAALPAQLVAASELPAQQAAASEPGGFQDVRSTDWFYDAADYVRKNGIFSGTGSGVFSPKGTMTRAMYVTALGRMAGVDAEAYSASTFADVQAGIWYAPYVAWAVKQGITSGTGQERFSPDANVSREQMATMTLRYFESYRIPYQTGDRVTTEPGDLDDVSPWAADAVVKLWQAGVFLGDRNGNFNPHAQASRAEAAVLFMRNDAIVEAWAHQNQATPTPTPTSDTISGGSGQPTPEPTSSGQPTPEPTSSGQPTPEPTSSGQPTPEPTSSGQPTPEPTSSGQPTPEPTSSGQPTPEPTDNGGEIPAYTLSFESNGGTAIADQEVRQGEAPSRLPAPVKEGYIFQGWFRDSDLSLIFAEGSTVAADTKLYAKYIDNVSNAVQRTPSYAVLDVAPGFTIAVNDATGSLTASEVQARMTIEDTANPDFAGIAVTGANGTFTVASAAEDGQFTEGHTYQLTLTDDNLAFQGQDSTTSIYVFSVAKQDAMNIPLNPDMIYLPFAEVSDMMLDGAEAGSPAIPVVTTTVGDGDTGLPAANAGSGTFTYTGSAGIQVGDAVAIYEGVRPDLRTVDTTGADDGDVAYVQITAISGSTYTYRHADAKQVLFKPDVLPVSVEADTDGDRDDHAITVAHTAMNYSDSLYAPLGLSELTTVDAGDFIAFYEGQFKEEDAAVIGYGRITSITPMAEMDVITYTDASVEDIEHVFDIYRQQAIDGGLLLSDEQIAKLEDQIERQATASGFVDQAADYLSALAMKTNAFKTQMEVNVLSASKGAGEVSVENLTVTASLGTTLKHINGQTSGVSATLQVEADIVIRINEESDLVIHMTGTFLEEMSLHLGVNGETEWGEACLWFVCIPYPSDYTVTANLDAYTYTGINVTAEIATVEHDKLQDALDDWDEAVTGGKLGKVRDIATEIKALIDGVQDTGVDDASLLAQYQEMMENETDWVPLIKKRARKQQHARGVWYC</sequence>
<feature type="region of interest" description="Disordered" evidence="2">
    <location>
        <begin position="248"/>
        <end position="345"/>
    </location>
</feature>
<evidence type="ECO:0000313" key="5">
    <source>
        <dbReference type="Proteomes" id="UP001153404"/>
    </source>
</evidence>
<dbReference type="InterPro" id="IPR042229">
    <property type="entry name" value="Listeria/Bacterioides_rpt_sf"/>
</dbReference>
<proteinExistence type="predicted"/>
<gene>
    <name evidence="4" type="ORF">OMP40_14185</name>
</gene>
<dbReference type="InterPro" id="IPR013378">
    <property type="entry name" value="InlB-like_B-rpt"/>
</dbReference>
<accession>A0A9X4KTS4</accession>
<dbReference type="AlphaFoldDB" id="A0A9X4KTS4"/>
<dbReference type="Pfam" id="PF09479">
    <property type="entry name" value="Flg_new"/>
    <property type="match status" value="1"/>
</dbReference>
<dbReference type="InterPro" id="IPR001119">
    <property type="entry name" value="SLH_dom"/>
</dbReference>
<feature type="domain" description="SLH" evidence="3">
    <location>
        <begin position="58"/>
        <end position="118"/>
    </location>
</feature>
<feature type="domain" description="SLH" evidence="3">
    <location>
        <begin position="119"/>
        <end position="182"/>
    </location>
</feature>
<feature type="domain" description="SLH" evidence="3">
    <location>
        <begin position="186"/>
        <end position="249"/>
    </location>
</feature>
<evidence type="ECO:0000256" key="2">
    <source>
        <dbReference type="SAM" id="MobiDB-lite"/>
    </source>
</evidence>
<feature type="compositionally biased region" description="Polar residues" evidence="2">
    <location>
        <begin position="273"/>
        <end position="329"/>
    </location>
</feature>
<dbReference type="Gene3D" id="2.60.40.4270">
    <property type="entry name" value="Listeria-Bacteroides repeat domain"/>
    <property type="match status" value="1"/>
</dbReference>
<protein>
    <submittedName>
        <fullName evidence="4">S-layer homology domain-containing protein</fullName>
    </submittedName>
</protein>
<name>A0A9X4KTS4_9BACL</name>
<dbReference type="InterPro" id="IPR051465">
    <property type="entry name" value="Cell_Envelope_Struct_Comp"/>
</dbReference>
<keyword evidence="5" id="KW-1185">Reference proteome</keyword>
<evidence type="ECO:0000256" key="1">
    <source>
        <dbReference type="ARBA" id="ARBA00004196"/>
    </source>
</evidence>
<evidence type="ECO:0000313" key="4">
    <source>
        <dbReference type="EMBL" id="MDG0810368.1"/>
    </source>
</evidence>
<reference evidence="4" key="1">
    <citation type="submission" date="2022-10" db="EMBL/GenBank/DDBJ databases">
        <title>Comparative genomic analysis of Cohnella hashimotonis sp. nov., isolated from the International Space Station.</title>
        <authorList>
            <person name="Simpson A."/>
            <person name="Venkateswaran K."/>
        </authorList>
    </citation>
    <scope>NUCLEOTIDE SEQUENCE</scope>
    <source>
        <strain evidence="4">DSM 28161</strain>
    </source>
</reference>
<dbReference type="PROSITE" id="PS51272">
    <property type="entry name" value="SLH"/>
    <property type="match status" value="3"/>
</dbReference>
<dbReference type="GO" id="GO:0030313">
    <property type="term" value="C:cell envelope"/>
    <property type="evidence" value="ECO:0007669"/>
    <property type="project" value="UniProtKB-SubCell"/>
</dbReference>
<comment type="caution">
    <text evidence="4">The sequence shown here is derived from an EMBL/GenBank/DDBJ whole genome shotgun (WGS) entry which is preliminary data.</text>
</comment>
<dbReference type="PANTHER" id="PTHR43308">
    <property type="entry name" value="OUTER MEMBRANE PROTEIN ALPHA-RELATED"/>
    <property type="match status" value="1"/>
</dbReference>
<dbReference type="RefSeq" id="WP_277532157.1">
    <property type="nucleotide sequence ID" value="NZ_JAPDIA010000003.1"/>
</dbReference>
<dbReference type="Proteomes" id="UP001153404">
    <property type="component" value="Unassembled WGS sequence"/>
</dbReference>